<feature type="transmembrane region" description="Helical" evidence="1">
    <location>
        <begin position="54"/>
        <end position="72"/>
    </location>
</feature>
<comment type="caution">
    <text evidence="2">The sequence shown here is derived from an EMBL/GenBank/DDBJ whole genome shotgun (WGS) entry which is preliminary data.</text>
</comment>
<protein>
    <recommendedName>
        <fullName evidence="4">DUF5673 domain-containing protein</fullName>
    </recommendedName>
</protein>
<accession>A0A2H0RDN6</accession>
<keyword evidence="1" id="KW-1133">Transmembrane helix</keyword>
<sequence length="163" mass="18151">MPPIRSLENTLDRNTVISWHTNGVGHTSRPAGWYVGIIGSASIAALMSAYFGNFLFAILLILSGLVLALLSARGPDTVQYNVSVRGVQIGDQLHPYHNLTSFCIHERDEPLLVLHSKRAFMPVFTIPLPPDAHEHVRHVLLHFLIEENHEIPYSDQMARALGL</sequence>
<evidence type="ECO:0008006" key="4">
    <source>
        <dbReference type="Google" id="ProtNLM"/>
    </source>
</evidence>
<evidence type="ECO:0000313" key="3">
    <source>
        <dbReference type="Proteomes" id="UP000228767"/>
    </source>
</evidence>
<evidence type="ECO:0000313" key="2">
    <source>
        <dbReference type="EMBL" id="PIR44649.1"/>
    </source>
</evidence>
<gene>
    <name evidence="2" type="ORF">COV10_04075</name>
</gene>
<reference evidence="2 3" key="1">
    <citation type="submission" date="2017-09" db="EMBL/GenBank/DDBJ databases">
        <title>Depth-based differentiation of microbial function through sediment-hosted aquifers and enrichment of novel symbionts in the deep terrestrial subsurface.</title>
        <authorList>
            <person name="Probst A.J."/>
            <person name="Ladd B."/>
            <person name="Jarett J.K."/>
            <person name="Geller-Mcgrath D.E."/>
            <person name="Sieber C.M."/>
            <person name="Emerson J.B."/>
            <person name="Anantharaman K."/>
            <person name="Thomas B.C."/>
            <person name="Malmstrom R."/>
            <person name="Stieglmeier M."/>
            <person name="Klingl A."/>
            <person name="Woyke T."/>
            <person name="Ryan C.M."/>
            <person name="Banfield J.F."/>
        </authorList>
    </citation>
    <scope>NUCLEOTIDE SEQUENCE [LARGE SCALE GENOMIC DNA]</scope>
    <source>
        <strain evidence="2">CG10_big_fil_rev_8_21_14_0_10_51_16</strain>
    </source>
</reference>
<keyword evidence="1" id="KW-0472">Membrane</keyword>
<dbReference type="Proteomes" id="UP000228767">
    <property type="component" value="Unassembled WGS sequence"/>
</dbReference>
<keyword evidence="1" id="KW-0812">Transmembrane</keyword>
<dbReference type="AlphaFoldDB" id="A0A2H0RDN6"/>
<proteinExistence type="predicted"/>
<organism evidence="2 3">
    <name type="scientific">Candidatus Vogelbacteria bacterium CG10_big_fil_rev_8_21_14_0_10_51_16</name>
    <dbReference type="NCBI Taxonomy" id="1975045"/>
    <lineage>
        <taxon>Bacteria</taxon>
        <taxon>Candidatus Vogeliibacteriota</taxon>
    </lineage>
</organism>
<name>A0A2H0RDN6_9BACT</name>
<evidence type="ECO:0000256" key="1">
    <source>
        <dbReference type="SAM" id="Phobius"/>
    </source>
</evidence>
<dbReference type="EMBL" id="PCYI01000025">
    <property type="protein sequence ID" value="PIR44649.1"/>
    <property type="molecule type" value="Genomic_DNA"/>
</dbReference>